<keyword evidence="2" id="KW-1185">Reference proteome</keyword>
<dbReference type="EMBL" id="JACHMN010000003">
    <property type="protein sequence ID" value="MBB5874147.1"/>
    <property type="molecule type" value="Genomic_DNA"/>
</dbReference>
<protein>
    <submittedName>
        <fullName evidence="1">Uncharacterized protein (DUF1684 family)</fullName>
    </submittedName>
</protein>
<evidence type="ECO:0000313" key="2">
    <source>
        <dbReference type="Proteomes" id="UP000587527"/>
    </source>
</evidence>
<sequence length="269" mass="28463">MTTTRHAVIADEDEWVREWRRWHSGRDEDLRSPYGLLSLTGLHWLDTAPATVDGLPGLWSADRSGIEVTALADAELRLDGEPVADGTRYAPADAAPGITLAHGGIQIELIRRGDRHAVRVRDPRSPAIAGFVGIPAYPPSTSWVLAGRFEPFESPQVGTVGSVVDGVSHITVSRGVVRFAVGGEDHALTAFGAGAGLSIQFRDATSGVTTHAASRVLAVDAPTADGTVVLDFNRAANMPCAFTDFTTCPLPLPENTLPFPVEAGEQAPA</sequence>
<reference evidence="1 2" key="1">
    <citation type="submission" date="2020-08" db="EMBL/GenBank/DDBJ databases">
        <title>Sequencing the genomes of 1000 actinobacteria strains.</title>
        <authorList>
            <person name="Klenk H.-P."/>
        </authorList>
    </citation>
    <scope>NUCLEOTIDE SEQUENCE [LARGE SCALE GENOMIC DNA]</scope>
    <source>
        <strain evidence="1 2">DSM 45362</strain>
    </source>
</reference>
<proteinExistence type="predicted"/>
<organism evidence="1 2">
    <name type="scientific">Allocatelliglobosispora scoriae</name>
    <dbReference type="NCBI Taxonomy" id="643052"/>
    <lineage>
        <taxon>Bacteria</taxon>
        <taxon>Bacillati</taxon>
        <taxon>Actinomycetota</taxon>
        <taxon>Actinomycetes</taxon>
        <taxon>Micromonosporales</taxon>
        <taxon>Micromonosporaceae</taxon>
        <taxon>Allocatelliglobosispora</taxon>
    </lineage>
</organism>
<dbReference type="Proteomes" id="UP000587527">
    <property type="component" value="Unassembled WGS sequence"/>
</dbReference>
<accession>A0A841BYB8</accession>
<dbReference type="InterPro" id="IPR012467">
    <property type="entry name" value="DUF1684"/>
</dbReference>
<evidence type="ECO:0000313" key="1">
    <source>
        <dbReference type="EMBL" id="MBB5874147.1"/>
    </source>
</evidence>
<dbReference type="PANTHER" id="PTHR41913">
    <property type="entry name" value="DUF1684 DOMAIN-CONTAINING PROTEIN"/>
    <property type="match status" value="1"/>
</dbReference>
<dbReference type="Pfam" id="PF07920">
    <property type="entry name" value="DUF1684"/>
    <property type="match status" value="1"/>
</dbReference>
<dbReference type="AlphaFoldDB" id="A0A841BYB8"/>
<dbReference type="PANTHER" id="PTHR41913:SF1">
    <property type="entry name" value="DUF1684 DOMAIN-CONTAINING PROTEIN"/>
    <property type="match status" value="1"/>
</dbReference>
<comment type="caution">
    <text evidence="1">The sequence shown here is derived from an EMBL/GenBank/DDBJ whole genome shotgun (WGS) entry which is preliminary data.</text>
</comment>
<name>A0A841BYB8_9ACTN</name>
<dbReference type="RefSeq" id="WP_184846037.1">
    <property type="nucleotide sequence ID" value="NZ_JACHMN010000003.1"/>
</dbReference>
<gene>
    <name evidence="1" type="ORF">F4553_007581</name>
</gene>